<comment type="caution">
    <text evidence="1">The sequence shown here is derived from an EMBL/GenBank/DDBJ whole genome shotgun (WGS) entry which is preliminary data.</text>
</comment>
<evidence type="ECO:0000313" key="1">
    <source>
        <dbReference type="EMBL" id="MCD7109935.1"/>
    </source>
</evidence>
<dbReference type="Gene3D" id="3.30.530.20">
    <property type="match status" value="1"/>
</dbReference>
<sequence>MAMNVRTVEVVINRDAAAVYAYAHRPETMPLWASGLASGLQPAGDHWVASGPLGTVTIFFAPPNDLGVMDHTVVEATGVSTYNAFRVTPNGADAVVVFTLLQAADATDESFACDIDWVRKDLTRLKAILEGEADATI</sequence>
<protein>
    <submittedName>
        <fullName evidence="1">SRPBCC family protein</fullName>
    </submittedName>
</protein>
<gene>
    <name evidence="1" type="ORF">LRX75_12895</name>
</gene>
<dbReference type="AlphaFoldDB" id="A0A9X1NRX8"/>
<name>A0A9X1NRX8_9HYPH</name>
<dbReference type="Proteomes" id="UP001139089">
    <property type="component" value="Unassembled WGS sequence"/>
</dbReference>
<dbReference type="InterPro" id="IPR023393">
    <property type="entry name" value="START-like_dom_sf"/>
</dbReference>
<dbReference type="EMBL" id="JAJOZR010000007">
    <property type="protein sequence ID" value="MCD7109935.1"/>
    <property type="molecule type" value="Genomic_DNA"/>
</dbReference>
<organism evidence="1 2">
    <name type="scientific">Rhizobium quercicola</name>
    <dbReference type="NCBI Taxonomy" id="2901226"/>
    <lineage>
        <taxon>Bacteria</taxon>
        <taxon>Pseudomonadati</taxon>
        <taxon>Pseudomonadota</taxon>
        <taxon>Alphaproteobacteria</taxon>
        <taxon>Hyphomicrobiales</taxon>
        <taxon>Rhizobiaceae</taxon>
        <taxon>Rhizobium/Agrobacterium group</taxon>
        <taxon>Rhizobium</taxon>
    </lineage>
</organism>
<keyword evidence="2" id="KW-1185">Reference proteome</keyword>
<dbReference type="RefSeq" id="WP_231814940.1">
    <property type="nucleotide sequence ID" value="NZ_JAJOZR010000007.1"/>
</dbReference>
<dbReference type="SUPFAM" id="SSF55961">
    <property type="entry name" value="Bet v1-like"/>
    <property type="match status" value="1"/>
</dbReference>
<proteinExistence type="predicted"/>
<accession>A0A9X1NRX8</accession>
<reference evidence="1" key="1">
    <citation type="submission" date="2021-12" db="EMBL/GenBank/DDBJ databases">
        <authorList>
            <person name="Li Y."/>
        </authorList>
    </citation>
    <scope>NUCLEOTIDE SEQUENCE</scope>
    <source>
        <strain evidence="1">DKSPLA3</strain>
    </source>
</reference>
<evidence type="ECO:0000313" key="2">
    <source>
        <dbReference type="Proteomes" id="UP001139089"/>
    </source>
</evidence>